<reference evidence="1" key="2">
    <citation type="submission" date="2025-09" db="UniProtKB">
        <authorList>
            <consortium name="EnsemblPlants"/>
        </authorList>
    </citation>
    <scope>IDENTIFICATION</scope>
</reference>
<dbReference type="Proteomes" id="UP001732700">
    <property type="component" value="Chromosome 7C"/>
</dbReference>
<proteinExistence type="predicted"/>
<evidence type="ECO:0000313" key="1">
    <source>
        <dbReference type="EnsemblPlants" id="AVESA.00010b.r2.7CG0693670.1.CDS"/>
    </source>
</evidence>
<reference evidence="1" key="1">
    <citation type="submission" date="2021-05" db="EMBL/GenBank/DDBJ databases">
        <authorList>
            <person name="Scholz U."/>
            <person name="Mascher M."/>
            <person name="Fiebig A."/>
        </authorList>
    </citation>
    <scope>NUCLEOTIDE SEQUENCE [LARGE SCALE GENOMIC DNA]</scope>
</reference>
<organism evidence="1 2">
    <name type="scientific">Avena sativa</name>
    <name type="common">Oat</name>
    <dbReference type="NCBI Taxonomy" id="4498"/>
    <lineage>
        <taxon>Eukaryota</taxon>
        <taxon>Viridiplantae</taxon>
        <taxon>Streptophyta</taxon>
        <taxon>Embryophyta</taxon>
        <taxon>Tracheophyta</taxon>
        <taxon>Spermatophyta</taxon>
        <taxon>Magnoliopsida</taxon>
        <taxon>Liliopsida</taxon>
        <taxon>Poales</taxon>
        <taxon>Poaceae</taxon>
        <taxon>BOP clade</taxon>
        <taxon>Pooideae</taxon>
        <taxon>Poodae</taxon>
        <taxon>Poeae</taxon>
        <taxon>Poeae Chloroplast Group 1 (Aveneae type)</taxon>
        <taxon>Aveninae</taxon>
        <taxon>Avena</taxon>
    </lineage>
</organism>
<dbReference type="EnsemblPlants" id="AVESA.00010b.r2.7CG0693670.1">
    <property type="protein sequence ID" value="AVESA.00010b.r2.7CG0693670.1.CDS"/>
    <property type="gene ID" value="AVESA.00010b.r2.7CG0693670"/>
</dbReference>
<evidence type="ECO:0000313" key="2">
    <source>
        <dbReference type="Proteomes" id="UP001732700"/>
    </source>
</evidence>
<name>A0ACD6A399_AVESA</name>
<protein>
    <submittedName>
        <fullName evidence="1">Uncharacterized protein</fullName>
    </submittedName>
</protein>
<sequence length="124" mass="13921">MSKARALMFLLATLLFHLYTGDAQKSCDKSDITIKVLKISTVIQKQQVYIAVFRTSCSCKMKDVHFSCDGLQNSIVDPDRNFVDVDRSGMCTLQRTLTMNSPLQIMYSSETPVNFRVLSVTPAC</sequence>
<keyword evidence="2" id="KW-1185">Reference proteome</keyword>
<accession>A0ACD6A399</accession>